<dbReference type="AlphaFoldDB" id="A0A645H9X6"/>
<organism evidence="2">
    <name type="scientific">bioreactor metagenome</name>
    <dbReference type="NCBI Taxonomy" id="1076179"/>
    <lineage>
        <taxon>unclassified sequences</taxon>
        <taxon>metagenomes</taxon>
        <taxon>ecological metagenomes</taxon>
    </lineage>
</organism>
<dbReference type="EMBL" id="VSSQ01088604">
    <property type="protein sequence ID" value="MPN35182.1"/>
    <property type="molecule type" value="Genomic_DNA"/>
</dbReference>
<gene>
    <name evidence="2" type="ORF">SDC9_182677</name>
</gene>
<reference evidence="2" key="1">
    <citation type="submission" date="2019-08" db="EMBL/GenBank/DDBJ databases">
        <authorList>
            <person name="Kucharzyk K."/>
            <person name="Murdoch R.W."/>
            <person name="Higgins S."/>
            <person name="Loffler F."/>
        </authorList>
    </citation>
    <scope>NUCLEOTIDE SEQUENCE</scope>
</reference>
<evidence type="ECO:0000256" key="1">
    <source>
        <dbReference type="SAM" id="Phobius"/>
    </source>
</evidence>
<comment type="caution">
    <text evidence="2">The sequence shown here is derived from an EMBL/GenBank/DDBJ whole genome shotgun (WGS) entry which is preliminary data.</text>
</comment>
<proteinExistence type="predicted"/>
<feature type="transmembrane region" description="Helical" evidence="1">
    <location>
        <begin position="67"/>
        <end position="88"/>
    </location>
</feature>
<feature type="transmembrane region" description="Helical" evidence="1">
    <location>
        <begin position="34"/>
        <end position="55"/>
    </location>
</feature>
<keyword evidence="1" id="KW-1133">Transmembrane helix</keyword>
<accession>A0A645H9X6</accession>
<sequence length="118" mass="13248">MRPDGDGFIRLYLICAGVFESGQHKIDGKLVLRYFFIAVFVVFGKIKFLVAKFFLDELHHALHKGDLVLMLIGVCVVCYKFAGMHALLIHVSAQVCGFDVDFHDLAVSKGRDYVEALL</sequence>
<name>A0A645H9X6_9ZZZZ</name>
<protein>
    <submittedName>
        <fullName evidence="2">Uncharacterized protein</fullName>
    </submittedName>
</protein>
<keyword evidence="1" id="KW-0812">Transmembrane</keyword>
<evidence type="ECO:0000313" key="2">
    <source>
        <dbReference type="EMBL" id="MPN35182.1"/>
    </source>
</evidence>
<keyword evidence="1" id="KW-0472">Membrane</keyword>